<accession>A0A5C5ZBL9</accession>
<dbReference type="EMBL" id="SJPJ01000001">
    <property type="protein sequence ID" value="TWT83953.1"/>
    <property type="molecule type" value="Genomic_DNA"/>
</dbReference>
<gene>
    <name evidence="1" type="ORF">CA13_54270</name>
</gene>
<dbReference type="Proteomes" id="UP000315010">
    <property type="component" value="Unassembled WGS sequence"/>
</dbReference>
<dbReference type="AlphaFoldDB" id="A0A5C5ZBL9"/>
<name>A0A5C5ZBL9_9BACT</name>
<evidence type="ECO:0008006" key="3">
    <source>
        <dbReference type="Google" id="ProtNLM"/>
    </source>
</evidence>
<keyword evidence="2" id="KW-1185">Reference proteome</keyword>
<proteinExistence type="predicted"/>
<dbReference type="OrthoDB" id="9814566at2"/>
<evidence type="ECO:0000313" key="2">
    <source>
        <dbReference type="Proteomes" id="UP000315010"/>
    </source>
</evidence>
<dbReference type="RefSeq" id="WP_146401422.1">
    <property type="nucleotide sequence ID" value="NZ_SJPJ01000001.1"/>
</dbReference>
<dbReference type="Pfam" id="PF14255">
    <property type="entry name" value="Zn_ribbon_21"/>
    <property type="match status" value="1"/>
</dbReference>
<sequence>MDSEGSYICDNCGEEIVIPVDPTTGTHQQFVEDCPVCCNPNVIHVDWNDGEVQVFGEPEQDRF</sequence>
<reference evidence="1 2" key="1">
    <citation type="submission" date="2019-02" db="EMBL/GenBank/DDBJ databases">
        <title>Deep-cultivation of Planctomycetes and their phenomic and genomic characterization uncovers novel biology.</title>
        <authorList>
            <person name="Wiegand S."/>
            <person name="Jogler M."/>
            <person name="Boedeker C."/>
            <person name="Pinto D."/>
            <person name="Vollmers J."/>
            <person name="Rivas-Marin E."/>
            <person name="Kohn T."/>
            <person name="Peeters S.H."/>
            <person name="Heuer A."/>
            <person name="Rast P."/>
            <person name="Oberbeckmann S."/>
            <person name="Bunk B."/>
            <person name="Jeske O."/>
            <person name="Meyerdierks A."/>
            <person name="Storesund J.E."/>
            <person name="Kallscheuer N."/>
            <person name="Luecker S."/>
            <person name="Lage O.M."/>
            <person name="Pohl T."/>
            <person name="Merkel B.J."/>
            <person name="Hornburger P."/>
            <person name="Mueller R.-W."/>
            <person name="Bruemmer F."/>
            <person name="Labrenz M."/>
            <person name="Spormann A.M."/>
            <person name="Op Den Camp H."/>
            <person name="Overmann J."/>
            <person name="Amann R."/>
            <person name="Jetten M.S.M."/>
            <person name="Mascher T."/>
            <person name="Medema M.H."/>
            <person name="Devos D.P."/>
            <person name="Kaster A.-K."/>
            <person name="Ovreas L."/>
            <person name="Rohde M."/>
            <person name="Galperin M.Y."/>
            <person name="Jogler C."/>
        </authorList>
    </citation>
    <scope>NUCLEOTIDE SEQUENCE [LARGE SCALE GENOMIC DNA]</scope>
    <source>
        <strain evidence="1 2">CA13</strain>
    </source>
</reference>
<evidence type="ECO:0000313" key="1">
    <source>
        <dbReference type="EMBL" id="TWT83953.1"/>
    </source>
</evidence>
<protein>
    <recommendedName>
        <fullName evidence="3">CPXCG motif-containing cysteine-rich protein</fullName>
    </recommendedName>
</protein>
<dbReference type="InterPro" id="IPR025990">
    <property type="entry name" value="zinc_ribbon_bacterial"/>
</dbReference>
<organism evidence="1 2">
    <name type="scientific">Novipirellula herctigrandis</name>
    <dbReference type="NCBI Taxonomy" id="2527986"/>
    <lineage>
        <taxon>Bacteria</taxon>
        <taxon>Pseudomonadati</taxon>
        <taxon>Planctomycetota</taxon>
        <taxon>Planctomycetia</taxon>
        <taxon>Pirellulales</taxon>
        <taxon>Pirellulaceae</taxon>
        <taxon>Novipirellula</taxon>
    </lineage>
</organism>
<comment type="caution">
    <text evidence="1">The sequence shown here is derived from an EMBL/GenBank/DDBJ whole genome shotgun (WGS) entry which is preliminary data.</text>
</comment>